<evidence type="ECO:0000313" key="2">
    <source>
        <dbReference type="EMBL" id="JAH19605.1"/>
    </source>
</evidence>
<feature type="signal peptide" evidence="1">
    <location>
        <begin position="1"/>
        <end position="20"/>
    </location>
</feature>
<reference evidence="2" key="2">
    <citation type="journal article" date="2015" name="Fish Shellfish Immunol.">
        <title>Early steps in the European eel (Anguilla anguilla)-Vibrio vulnificus interaction in the gills: Role of the RtxA13 toxin.</title>
        <authorList>
            <person name="Callol A."/>
            <person name="Pajuelo D."/>
            <person name="Ebbesson L."/>
            <person name="Teles M."/>
            <person name="MacKenzie S."/>
            <person name="Amaro C."/>
        </authorList>
    </citation>
    <scope>NUCLEOTIDE SEQUENCE</scope>
</reference>
<keyword evidence="1" id="KW-0732">Signal</keyword>
<proteinExistence type="predicted"/>
<reference evidence="2" key="1">
    <citation type="submission" date="2014-11" db="EMBL/GenBank/DDBJ databases">
        <authorList>
            <person name="Amaro Gonzalez C."/>
        </authorList>
    </citation>
    <scope>NUCLEOTIDE SEQUENCE</scope>
</reference>
<dbReference type="AlphaFoldDB" id="A0A0E9QTJ9"/>
<evidence type="ECO:0000256" key="1">
    <source>
        <dbReference type="SAM" id="SignalP"/>
    </source>
</evidence>
<feature type="chain" id="PRO_5002431247" evidence="1">
    <location>
        <begin position="21"/>
        <end position="47"/>
    </location>
</feature>
<dbReference type="EMBL" id="GBXM01088972">
    <property type="protein sequence ID" value="JAH19605.1"/>
    <property type="molecule type" value="Transcribed_RNA"/>
</dbReference>
<protein>
    <submittedName>
        <fullName evidence="2">Uncharacterized protein</fullName>
    </submittedName>
</protein>
<accession>A0A0E9QTJ9</accession>
<sequence length="47" mass="5654">MLSLCAHWLINCCLFALLLPSHIWDSWSPYWSPHQYENYLFTVDLPK</sequence>
<organism evidence="2">
    <name type="scientific">Anguilla anguilla</name>
    <name type="common">European freshwater eel</name>
    <name type="synonym">Muraena anguilla</name>
    <dbReference type="NCBI Taxonomy" id="7936"/>
    <lineage>
        <taxon>Eukaryota</taxon>
        <taxon>Metazoa</taxon>
        <taxon>Chordata</taxon>
        <taxon>Craniata</taxon>
        <taxon>Vertebrata</taxon>
        <taxon>Euteleostomi</taxon>
        <taxon>Actinopterygii</taxon>
        <taxon>Neopterygii</taxon>
        <taxon>Teleostei</taxon>
        <taxon>Anguilliformes</taxon>
        <taxon>Anguillidae</taxon>
        <taxon>Anguilla</taxon>
    </lineage>
</organism>
<name>A0A0E9QTJ9_ANGAN</name>